<feature type="transmembrane region" description="Helical" evidence="17">
    <location>
        <begin position="83"/>
        <end position="99"/>
    </location>
</feature>
<gene>
    <name evidence="20" type="primary">ND4</name>
</gene>
<organism evidence="20">
    <name type="scientific">Hishimonoides recurvatis</name>
    <dbReference type="NCBI Taxonomy" id="1970786"/>
    <lineage>
        <taxon>Eukaryota</taxon>
        <taxon>Metazoa</taxon>
        <taxon>Ecdysozoa</taxon>
        <taxon>Arthropoda</taxon>
        <taxon>Hexapoda</taxon>
        <taxon>Insecta</taxon>
        <taxon>Pterygota</taxon>
        <taxon>Neoptera</taxon>
        <taxon>Paraneoptera</taxon>
        <taxon>Hemiptera</taxon>
        <taxon>Auchenorrhyncha</taxon>
        <taxon>Membracoidea</taxon>
        <taxon>Cicadellidae</taxon>
        <taxon>Deltocephalinae</taxon>
        <taxon>Hishimonoides</taxon>
    </lineage>
</organism>
<sequence length="437" mass="51169">MMGLIFFIIFMGLISFFNFSWILIQFSILVICLYVLSLNFYTMFSKLSYFFGIDNISYSLIILSFLICSYMIISMVFLGTMNIFILINLMILFLLIVIFSSMNFLYMYMSFEFVLIPLLILIMGMGYQPERMMAGMYLFFYTLFFSLPLLLMIMYMYNYLGSLFFDYLNNIYSEFFFIHLILTLVFLVKLPMYFVHFWLPKAHVQAPVSGSMILAGLMLKIGGYGLIRVMFTYEYLFIKYSYIWFSFSMVGSFLISIVCLIQGDMKCLIAYSSVSHMGMVIMGLMTGSMWGVFGSYMLMLGHGFCSSGLFYMANLFYIRTGSRSFYVNKGLMFYLPSCCLFWFLLCSFNMSCPPSLNFVSEFMILLSSMNYWVWSIMFFVGISFFAACFSYYLYSFSQHGLFHNLYSFSNLNLIEYLCLFMHLVPLICIPLFITLLI</sequence>
<dbReference type="InterPro" id="IPR003918">
    <property type="entry name" value="NADH_UbQ_OxRdtase"/>
</dbReference>
<evidence type="ECO:0000256" key="4">
    <source>
        <dbReference type="ARBA" id="ARBA00012944"/>
    </source>
</evidence>
<dbReference type="EC" id="7.1.1.2" evidence="4 17"/>
<feature type="transmembrane region" description="Helical" evidence="17">
    <location>
        <begin position="268"/>
        <end position="290"/>
    </location>
</feature>
<evidence type="ECO:0000259" key="19">
    <source>
        <dbReference type="Pfam" id="PF01059"/>
    </source>
</evidence>
<dbReference type="InterPro" id="IPR001750">
    <property type="entry name" value="ND/Mrp_TM"/>
</dbReference>
<dbReference type="PRINTS" id="PR01437">
    <property type="entry name" value="NUOXDRDTASE4"/>
</dbReference>
<feature type="transmembrane region" description="Helical" evidence="17">
    <location>
        <begin position="138"/>
        <end position="157"/>
    </location>
</feature>
<evidence type="ECO:0000256" key="16">
    <source>
        <dbReference type="ARBA" id="ARBA00049551"/>
    </source>
</evidence>
<keyword evidence="7 17" id="KW-0679">Respiratory chain</keyword>
<keyword evidence="8 17" id="KW-0812">Transmembrane</keyword>
<reference evidence="20" key="1">
    <citation type="submission" date="2016-12" db="EMBL/GenBank/DDBJ databases">
        <title>Partial mitochondrial genome of Hishimonoides recurvatis (Hemiptera: Cicadellidae).</title>
        <authorList>
            <person name="Du Y."/>
            <person name="Dai W."/>
        </authorList>
    </citation>
    <scope>NUCLEOTIDE SEQUENCE</scope>
</reference>
<evidence type="ECO:0000256" key="9">
    <source>
        <dbReference type="ARBA" id="ARBA00022967"/>
    </source>
</evidence>
<dbReference type="GO" id="GO:0031966">
    <property type="term" value="C:mitochondrial membrane"/>
    <property type="evidence" value="ECO:0007669"/>
    <property type="project" value="UniProtKB-SubCell"/>
</dbReference>
<evidence type="ECO:0000256" key="7">
    <source>
        <dbReference type="ARBA" id="ARBA00022660"/>
    </source>
</evidence>
<feature type="transmembrane region" description="Helical" evidence="17">
    <location>
        <begin position="296"/>
        <end position="318"/>
    </location>
</feature>
<evidence type="ECO:0000256" key="12">
    <source>
        <dbReference type="ARBA" id="ARBA00023027"/>
    </source>
</evidence>
<evidence type="ECO:0000256" key="2">
    <source>
        <dbReference type="ARBA" id="ARBA00004225"/>
    </source>
</evidence>
<comment type="subcellular location">
    <subcellularLocation>
        <location evidence="2 17">Mitochondrion membrane</location>
        <topology evidence="2 17">Multi-pass membrane protein</topology>
    </subcellularLocation>
</comment>
<protein>
    <recommendedName>
        <fullName evidence="5 17">NADH-ubiquinone oxidoreductase chain 4</fullName>
        <ecNumber evidence="4 17">7.1.1.2</ecNumber>
    </recommendedName>
</protein>
<feature type="transmembrane region" description="Helical" evidence="17">
    <location>
        <begin position="243"/>
        <end position="261"/>
    </location>
</feature>
<feature type="transmembrane region" description="Helical" evidence="17">
    <location>
        <begin position="414"/>
        <end position="436"/>
    </location>
</feature>
<dbReference type="GO" id="GO:0003954">
    <property type="term" value="F:NADH dehydrogenase activity"/>
    <property type="evidence" value="ECO:0007669"/>
    <property type="project" value="TreeGrafter"/>
</dbReference>
<keyword evidence="12 17" id="KW-0520">NAD</keyword>
<feature type="transmembrane region" description="Helical" evidence="17">
    <location>
        <begin position="105"/>
        <end position="126"/>
    </location>
</feature>
<dbReference type="Pfam" id="PF00361">
    <property type="entry name" value="Proton_antipo_M"/>
    <property type="match status" value="1"/>
</dbReference>
<evidence type="ECO:0000256" key="17">
    <source>
        <dbReference type="RuleBase" id="RU003297"/>
    </source>
</evidence>
<evidence type="ECO:0000256" key="3">
    <source>
        <dbReference type="ARBA" id="ARBA00009025"/>
    </source>
</evidence>
<name>A0A499PFY5_9HEMI</name>
<dbReference type="EMBL" id="KY364883">
    <property type="protein sequence ID" value="ARA90998.1"/>
    <property type="molecule type" value="Genomic_DNA"/>
</dbReference>
<dbReference type="Pfam" id="PF01059">
    <property type="entry name" value="Oxidored_q5_N"/>
    <property type="match status" value="1"/>
</dbReference>
<keyword evidence="9" id="KW-1278">Translocase</keyword>
<feature type="transmembrane region" description="Helical" evidence="17">
    <location>
        <begin position="177"/>
        <end position="199"/>
    </location>
</feature>
<keyword evidence="6 17" id="KW-0813">Transport</keyword>
<feature type="domain" description="NADH:ubiquinone oxidoreductase chain 4 N-terminal" evidence="19">
    <location>
        <begin position="1"/>
        <end position="97"/>
    </location>
</feature>
<feature type="transmembrane region" description="Helical" evidence="17">
    <location>
        <begin position="371"/>
        <end position="394"/>
    </location>
</feature>
<feature type="transmembrane region" description="Helical" evidence="17">
    <location>
        <begin position="56"/>
        <end position="78"/>
    </location>
</feature>
<evidence type="ECO:0000259" key="18">
    <source>
        <dbReference type="Pfam" id="PF00361"/>
    </source>
</evidence>
<evidence type="ECO:0000256" key="1">
    <source>
        <dbReference type="ARBA" id="ARBA00003257"/>
    </source>
</evidence>
<geneLocation type="mitochondrion" evidence="20"/>
<evidence type="ECO:0000256" key="11">
    <source>
        <dbReference type="ARBA" id="ARBA00022989"/>
    </source>
</evidence>
<evidence type="ECO:0000256" key="10">
    <source>
        <dbReference type="ARBA" id="ARBA00022982"/>
    </source>
</evidence>
<dbReference type="PANTHER" id="PTHR43507">
    <property type="entry name" value="NADH-UBIQUINONE OXIDOREDUCTASE CHAIN 4"/>
    <property type="match status" value="1"/>
</dbReference>
<keyword evidence="15 17" id="KW-0472">Membrane</keyword>
<evidence type="ECO:0000313" key="20">
    <source>
        <dbReference type="EMBL" id="ARA90998.1"/>
    </source>
</evidence>
<dbReference type="GO" id="GO:0048039">
    <property type="term" value="F:ubiquinone binding"/>
    <property type="evidence" value="ECO:0007669"/>
    <property type="project" value="TreeGrafter"/>
</dbReference>
<dbReference type="PANTHER" id="PTHR43507:SF20">
    <property type="entry name" value="NADH-UBIQUINONE OXIDOREDUCTASE CHAIN 4"/>
    <property type="match status" value="1"/>
</dbReference>
<feature type="transmembrane region" description="Helical" evidence="17">
    <location>
        <begin position="211"/>
        <end position="231"/>
    </location>
</feature>
<evidence type="ECO:0000256" key="15">
    <source>
        <dbReference type="ARBA" id="ARBA00023136"/>
    </source>
</evidence>
<proteinExistence type="inferred from homology"/>
<dbReference type="AlphaFoldDB" id="A0A499PFY5"/>
<dbReference type="InterPro" id="IPR000260">
    <property type="entry name" value="NADH4_N"/>
</dbReference>
<comment type="function">
    <text evidence="17">Core subunit of the mitochondrial membrane respiratory chain NADH dehydrogenase (Complex I) which catalyzes electron transfer from NADH through the respiratory chain, using ubiquinone as an electron acceptor. Essential for the catalytic activity and assembly of complex I.</text>
</comment>
<feature type="transmembrane region" description="Helical" evidence="17">
    <location>
        <begin position="7"/>
        <end position="36"/>
    </location>
</feature>
<comment type="function">
    <text evidence="1">Core subunit of the mitochondrial membrane respiratory chain NADH dehydrogenase (Complex I) that is believed to belong to the minimal assembly required for catalysis. Complex I functions in the transfer of electrons from NADH to the respiratory chain. The immediate electron acceptor for the enzyme is believed to be ubiquinone.</text>
</comment>
<dbReference type="GO" id="GO:0015990">
    <property type="term" value="P:electron transport coupled proton transport"/>
    <property type="evidence" value="ECO:0007669"/>
    <property type="project" value="TreeGrafter"/>
</dbReference>
<dbReference type="GO" id="GO:0042773">
    <property type="term" value="P:ATP synthesis coupled electron transport"/>
    <property type="evidence" value="ECO:0007669"/>
    <property type="project" value="InterPro"/>
</dbReference>
<evidence type="ECO:0000256" key="8">
    <source>
        <dbReference type="ARBA" id="ARBA00022692"/>
    </source>
</evidence>
<accession>A0A499PFY5</accession>
<comment type="similarity">
    <text evidence="3 17">Belongs to the complex I subunit 4 family.</text>
</comment>
<keyword evidence="13 17" id="KW-0830">Ubiquinone</keyword>
<keyword evidence="11 17" id="KW-1133">Transmembrane helix</keyword>
<evidence type="ECO:0000256" key="14">
    <source>
        <dbReference type="ARBA" id="ARBA00023128"/>
    </source>
</evidence>
<evidence type="ECO:0000256" key="13">
    <source>
        <dbReference type="ARBA" id="ARBA00023075"/>
    </source>
</evidence>
<dbReference type="GO" id="GO:0008137">
    <property type="term" value="F:NADH dehydrogenase (ubiquinone) activity"/>
    <property type="evidence" value="ECO:0007669"/>
    <property type="project" value="UniProtKB-UniRule"/>
</dbReference>
<feature type="transmembrane region" description="Helical" evidence="17">
    <location>
        <begin position="330"/>
        <end position="351"/>
    </location>
</feature>
<keyword evidence="14 17" id="KW-0496">Mitochondrion</keyword>
<comment type="catalytic activity">
    <reaction evidence="16 17">
        <text>a ubiquinone + NADH + 5 H(+)(in) = a ubiquinol + NAD(+) + 4 H(+)(out)</text>
        <dbReference type="Rhea" id="RHEA:29091"/>
        <dbReference type="Rhea" id="RHEA-COMP:9565"/>
        <dbReference type="Rhea" id="RHEA-COMP:9566"/>
        <dbReference type="ChEBI" id="CHEBI:15378"/>
        <dbReference type="ChEBI" id="CHEBI:16389"/>
        <dbReference type="ChEBI" id="CHEBI:17976"/>
        <dbReference type="ChEBI" id="CHEBI:57540"/>
        <dbReference type="ChEBI" id="CHEBI:57945"/>
        <dbReference type="EC" id="7.1.1.2"/>
    </reaction>
</comment>
<feature type="domain" description="NADH:quinone oxidoreductase/Mrp antiporter transmembrane" evidence="18">
    <location>
        <begin position="101"/>
        <end position="384"/>
    </location>
</feature>
<evidence type="ECO:0000256" key="5">
    <source>
        <dbReference type="ARBA" id="ARBA00021006"/>
    </source>
</evidence>
<evidence type="ECO:0000256" key="6">
    <source>
        <dbReference type="ARBA" id="ARBA00022448"/>
    </source>
</evidence>
<keyword evidence="10 17" id="KW-0249">Electron transport</keyword>